<evidence type="ECO:0000313" key="8">
    <source>
        <dbReference type="Proteomes" id="UP000183413"/>
    </source>
</evidence>
<dbReference type="PANTHER" id="PTHR30011">
    <property type="entry name" value="ALKANESULFONATE MONOOXYGENASE-RELATED"/>
    <property type="match status" value="1"/>
</dbReference>
<keyword evidence="8" id="KW-1185">Reference proteome</keyword>
<proteinExistence type="inferred from homology"/>
<evidence type="ECO:0000256" key="4">
    <source>
        <dbReference type="ARBA" id="ARBA00023033"/>
    </source>
</evidence>
<sequence>MHTLNHKGKHFSVQGPLNIARMPQGYPVLFLAGQSEAGRELAAKQADCVFSVSNTLPEAQEFYADIKGRLDRYGRAPDSLKVMPGCAVYVGRSEAEADDLYRELQELITPDVGVAYLSKLVDMDLSAYDCDGPMPDLSVETNAIAAFRVQIGAIVQRENLTIRQAYERVLPSMGHTIFKGTALQVADEMEEWYRGKGADGFLINAPIMPSGLHDFVDLVVPELQRRGLFRTAYEGGTLRDRLGLPTPRNPFFD</sequence>
<dbReference type="NCBIfam" id="TIGR03860">
    <property type="entry name" value="FMN_nitrolo"/>
    <property type="match status" value="1"/>
</dbReference>
<dbReference type="Gene3D" id="3.20.20.30">
    <property type="entry name" value="Luciferase-like domain"/>
    <property type="match status" value="1"/>
</dbReference>
<evidence type="ECO:0000256" key="1">
    <source>
        <dbReference type="ARBA" id="ARBA00022630"/>
    </source>
</evidence>
<dbReference type="eggNOG" id="COG2141">
    <property type="taxonomic scope" value="Bacteria"/>
</dbReference>
<name>A0A1I5PP98_9ACTN</name>
<dbReference type="InterPro" id="IPR016215">
    <property type="entry name" value="NTA_MOA"/>
</dbReference>
<dbReference type="Proteomes" id="UP000183413">
    <property type="component" value="Unassembled WGS sequence"/>
</dbReference>
<dbReference type="InParanoid" id="A0A1I5PP98"/>
<keyword evidence="4 7" id="KW-0503">Monooxygenase</keyword>
<keyword evidence="2" id="KW-0288">FMN</keyword>
<dbReference type="SUPFAM" id="SSF51679">
    <property type="entry name" value="Bacterial luciferase-like"/>
    <property type="match status" value="1"/>
</dbReference>
<organism evidence="7 8">
    <name type="scientific">Actinomadura madurae</name>
    <dbReference type="NCBI Taxonomy" id="1993"/>
    <lineage>
        <taxon>Bacteria</taxon>
        <taxon>Bacillati</taxon>
        <taxon>Actinomycetota</taxon>
        <taxon>Actinomycetes</taxon>
        <taxon>Streptosporangiales</taxon>
        <taxon>Thermomonosporaceae</taxon>
        <taxon>Actinomadura</taxon>
    </lineage>
</organism>
<dbReference type="GO" id="GO:0004497">
    <property type="term" value="F:monooxygenase activity"/>
    <property type="evidence" value="ECO:0007669"/>
    <property type="project" value="UniProtKB-KW"/>
</dbReference>
<dbReference type="GO" id="GO:0016705">
    <property type="term" value="F:oxidoreductase activity, acting on paired donors, with incorporation or reduction of molecular oxygen"/>
    <property type="evidence" value="ECO:0007669"/>
    <property type="project" value="InterPro"/>
</dbReference>
<evidence type="ECO:0000256" key="2">
    <source>
        <dbReference type="ARBA" id="ARBA00022643"/>
    </source>
</evidence>
<dbReference type="InterPro" id="IPR011251">
    <property type="entry name" value="Luciferase-like_dom"/>
</dbReference>
<gene>
    <name evidence="7" type="ORF">SAMN04489713_113207</name>
</gene>
<accession>A0A1I5PP98</accession>
<dbReference type="EMBL" id="FOVH01000013">
    <property type="protein sequence ID" value="SFP35893.1"/>
    <property type="molecule type" value="Genomic_DNA"/>
</dbReference>
<evidence type="ECO:0000313" key="7">
    <source>
        <dbReference type="EMBL" id="SFP35893.1"/>
    </source>
</evidence>
<dbReference type="AlphaFoldDB" id="A0A1I5PP98"/>
<evidence type="ECO:0000256" key="5">
    <source>
        <dbReference type="ARBA" id="ARBA00033748"/>
    </source>
</evidence>
<feature type="domain" description="Luciferase-like" evidence="6">
    <location>
        <begin position="4"/>
        <end position="198"/>
    </location>
</feature>
<dbReference type="InterPro" id="IPR051260">
    <property type="entry name" value="Diverse_substr_monoxygenases"/>
</dbReference>
<dbReference type="Pfam" id="PF00296">
    <property type="entry name" value="Bac_luciferase"/>
    <property type="match status" value="1"/>
</dbReference>
<dbReference type="PANTHER" id="PTHR30011:SF16">
    <property type="entry name" value="C2H2 FINGER DOMAIN TRANSCRIPTION FACTOR (EUROFUNG)-RELATED"/>
    <property type="match status" value="1"/>
</dbReference>
<comment type="similarity">
    <text evidence="5">Belongs to the NtaA/SnaA/DszA monooxygenase family.</text>
</comment>
<keyword evidence="1" id="KW-0285">Flavoprotein</keyword>
<reference evidence="7 8" key="1">
    <citation type="submission" date="2016-10" db="EMBL/GenBank/DDBJ databases">
        <authorList>
            <person name="de Groot N.N."/>
        </authorList>
    </citation>
    <scope>NUCLEOTIDE SEQUENCE [LARGE SCALE GENOMIC DNA]</scope>
    <source>
        <strain evidence="7 8">DSM 43067</strain>
    </source>
</reference>
<evidence type="ECO:0000259" key="6">
    <source>
        <dbReference type="Pfam" id="PF00296"/>
    </source>
</evidence>
<evidence type="ECO:0000256" key="3">
    <source>
        <dbReference type="ARBA" id="ARBA00023002"/>
    </source>
</evidence>
<dbReference type="InterPro" id="IPR036661">
    <property type="entry name" value="Luciferase-like_sf"/>
</dbReference>
<protein>
    <submittedName>
        <fullName evidence="7">FMN-dependent oxidoreductase, nitrilotriacetate monooxygenase family</fullName>
    </submittedName>
</protein>
<dbReference type="STRING" id="1993.SAMN04489713_113207"/>
<keyword evidence="3" id="KW-0560">Oxidoreductase</keyword>